<dbReference type="RefSeq" id="WP_337891357.1">
    <property type="nucleotide sequence ID" value="NZ_JBAHVJ010000003.1"/>
</dbReference>
<evidence type="ECO:0000313" key="1">
    <source>
        <dbReference type="EMBL" id="MEJ4099422.1"/>
    </source>
</evidence>
<proteinExistence type="predicted"/>
<reference evidence="1 2" key="1">
    <citation type="submission" date="2024-02" db="EMBL/GenBank/DDBJ databases">
        <title>Whole genome sequencing and characterization of Corynebacterium isolated from the ocular surface of dry eye disease sufferers.</title>
        <authorList>
            <person name="Naqvi M."/>
        </authorList>
    </citation>
    <scope>NUCLEOTIDE SEQUENCE [LARGE SCALE GENOMIC DNA]</scope>
    <source>
        <strain evidence="1 2">PCRF</strain>
    </source>
</reference>
<keyword evidence="2" id="KW-1185">Reference proteome</keyword>
<accession>A0ABU8NWM3</accession>
<dbReference type="Proteomes" id="UP001359781">
    <property type="component" value="Unassembled WGS sequence"/>
</dbReference>
<comment type="caution">
    <text evidence="1">The sequence shown here is derived from an EMBL/GenBank/DDBJ whole genome shotgun (WGS) entry which is preliminary data.</text>
</comment>
<dbReference type="EMBL" id="JBAHVJ010000003">
    <property type="protein sequence ID" value="MEJ4099422.1"/>
    <property type="molecule type" value="Genomic_DNA"/>
</dbReference>
<gene>
    <name evidence="1" type="ORF">V5S96_03475</name>
</gene>
<protein>
    <submittedName>
        <fullName evidence="1">Uncharacterized protein</fullName>
    </submittedName>
</protein>
<organism evidence="1 2">
    <name type="scientific">Corynebacterium mastitidis</name>
    <dbReference type="NCBI Taxonomy" id="161890"/>
    <lineage>
        <taxon>Bacteria</taxon>
        <taxon>Bacillati</taxon>
        <taxon>Actinomycetota</taxon>
        <taxon>Actinomycetes</taxon>
        <taxon>Mycobacteriales</taxon>
        <taxon>Corynebacteriaceae</taxon>
        <taxon>Corynebacterium</taxon>
    </lineage>
</organism>
<sequence>MSNYYAAKLELASDSIDVFGQTMPIIIIRDWSVSIRPCEFDNFARLLGRKIKVQSKHVEYRNLMQYLTQMKNNLLDLIDLSDSVYEKVKMKVAENAQVDFLIFPTLDAARVIIRENRPGAQLLRYLMLRMRNQILKDQYKSEPCKLLSELCVSWSCIPFDTMPFCTSPLKHNPSFADLAASIDMSEREHELLARYVRTNVEQHGVIYTQESDLEEFGDLDTLIDRYNDMLPRHKRHLPRKLERANGHVFMKGYEDDTVKIIERLQEISSDGIEVIQKMSRYGLMKMRIFQMVICIKLTMRKKRRHSGNSSHSRR</sequence>
<evidence type="ECO:0000313" key="2">
    <source>
        <dbReference type="Proteomes" id="UP001359781"/>
    </source>
</evidence>
<name>A0ABU8NWM3_9CORY</name>